<keyword evidence="4" id="KW-1185">Reference proteome</keyword>
<dbReference type="EMBL" id="JABBWM010000006">
    <property type="protein sequence ID" value="KAG2116478.1"/>
    <property type="molecule type" value="Genomic_DNA"/>
</dbReference>
<protein>
    <submittedName>
        <fullName evidence="3">Uncharacterized protein</fullName>
    </submittedName>
</protein>
<feature type="region of interest" description="Disordered" evidence="2">
    <location>
        <begin position="248"/>
        <end position="270"/>
    </location>
</feature>
<evidence type="ECO:0000313" key="3">
    <source>
        <dbReference type="EMBL" id="KAG2116478.1"/>
    </source>
</evidence>
<evidence type="ECO:0000313" key="4">
    <source>
        <dbReference type="Proteomes" id="UP000823399"/>
    </source>
</evidence>
<feature type="region of interest" description="Disordered" evidence="2">
    <location>
        <begin position="152"/>
        <end position="197"/>
    </location>
</feature>
<keyword evidence="1" id="KW-0175">Coiled coil</keyword>
<dbReference type="OrthoDB" id="2689267at2759"/>
<organism evidence="3 4">
    <name type="scientific">Suillus discolor</name>
    <dbReference type="NCBI Taxonomy" id="1912936"/>
    <lineage>
        <taxon>Eukaryota</taxon>
        <taxon>Fungi</taxon>
        <taxon>Dikarya</taxon>
        <taxon>Basidiomycota</taxon>
        <taxon>Agaricomycotina</taxon>
        <taxon>Agaricomycetes</taxon>
        <taxon>Agaricomycetidae</taxon>
        <taxon>Boletales</taxon>
        <taxon>Suillineae</taxon>
        <taxon>Suillaceae</taxon>
        <taxon>Suillus</taxon>
    </lineage>
</organism>
<feature type="region of interest" description="Disordered" evidence="2">
    <location>
        <begin position="1"/>
        <end position="47"/>
    </location>
</feature>
<gene>
    <name evidence="3" type="ORF">F5147DRAFT_768845</name>
</gene>
<accession>A0A9P7FH56</accession>
<feature type="coiled-coil region" evidence="1">
    <location>
        <begin position="334"/>
        <end position="361"/>
    </location>
</feature>
<reference evidence="3" key="1">
    <citation type="journal article" date="2020" name="New Phytol.">
        <title>Comparative genomics reveals dynamic genome evolution in host specialist ectomycorrhizal fungi.</title>
        <authorList>
            <person name="Lofgren L.A."/>
            <person name="Nguyen N.H."/>
            <person name="Vilgalys R."/>
            <person name="Ruytinx J."/>
            <person name="Liao H.L."/>
            <person name="Branco S."/>
            <person name="Kuo A."/>
            <person name="LaButti K."/>
            <person name="Lipzen A."/>
            <person name="Andreopoulos W."/>
            <person name="Pangilinan J."/>
            <person name="Riley R."/>
            <person name="Hundley H."/>
            <person name="Na H."/>
            <person name="Barry K."/>
            <person name="Grigoriev I.V."/>
            <person name="Stajich J.E."/>
            <person name="Kennedy P.G."/>
        </authorList>
    </citation>
    <scope>NUCLEOTIDE SEQUENCE</scope>
    <source>
        <strain evidence="3">FC423</strain>
    </source>
</reference>
<dbReference type="Proteomes" id="UP000823399">
    <property type="component" value="Unassembled WGS sequence"/>
</dbReference>
<dbReference type="GeneID" id="64703267"/>
<evidence type="ECO:0000256" key="1">
    <source>
        <dbReference type="SAM" id="Coils"/>
    </source>
</evidence>
<dbReference type="RefSeq" id="XP_041297577.1">
    <property type="nucleotide sequence ID" value="XM_041441008.1"/>
</dbReference>
<sequence length="374" mass="40430">MSSAIFDPAMLTASPSPSPEPEEHDQNNGNASLDDATLDTAPPKEPQESIANRIERSWAVVLNTMCICVKTSPPPKPELLEEQELWLCDWNTAMADMTSVFERACAMQLHLSIGDADSVELNEGKLATKTLVKAAKAWKEKAEELALTARPARTEKVKAAEKSSEKGKGKEAEKEKEPSPVVTDMGQPHFGGRMTTSSVTQPAKMCMRCAVSGAKCILEDSNTRCNPCIKARKGCSFIAAKNKEHAPVPTKDKVAPPSKLTAPTVTTDAGTVPDAGESEVEIVGETTANEDVTGTGKTIMVQRAKCPAATHSGPVPKCPCLDLEAQLEEAWIESAQLQLRNAKLETEVAKYRETLVNLQQHTRAQESELLHMSN</sequence>
<dbReference type="AlphaFoldDB" id="A0A9P7FH56"/>
<evidence type="ECO:0000256" key="2">
    <source>
        <dbReference type="SAM" id="MobiDB-lite"/>
    </source>
</evidence>
<proteinExistence type="predicted"/>
<name>A0A9P7FH56_9AGAM</name>
<feature type="compositionally biased region" description="Basic and acidic residues" evidence="2">
    <location>
        <begin position="152"/>
        <end position="178"/>
    </location>
</feature>
<comment type="caution">
    <text evidence="3">The sequence shown here is derived from an EMBL/GenBank/DDBJ whole genome shotgun (WGS) entry which is preliminary data.</text>
</comment>